<evidence type="ECO:0000256" key="4">
    <source>
        <dbReference type="ARBA" id="ARBA00023136"/>
    </source>
</evidence>
<feature type="transmembrane region" description="Helical" evidence="5">
    <location>
        <begin position="398"/>
        <end position="417"/>
    </location>
</feature>
<evidence type="ECO:0000313" key="8">
    <source>
        <dbReference type="Proteomes" id="UP001165079"/>
    </source>
</evidence>
<sequence length="421" mass="42151">MSVTTPSVDVRRLQSRTIRTLAGTQVLGGVGLSIGVSVGSLLFLQLTGTPGLSGLGQSLSVIGAAVIAIPVVRVTNAFGRRPGLVLSYALGTVGAALIILAVIADSVALGFLGMFLFGGGTAGNLQSRYTAADLAEPARRGRQLAFVVWATTIGAVAGPVVMPPTDSFAQNTLGLPKYGGPFLASGVGFVLAGLVLWIMLRPDPLLTARALASAPAVTRADRGLAAGWRAVRGSASAVLGLAAVAIGHLVMVGVMVMTPVHIKQSMDGHAGHGMSVEGIVGVILALHVAGMYAFSPVVGWAADRFGRKFVILTGIALLIAACATAGTAADDGSTQLAIGLVLLGLGWSCTMVGGSALLTESVDVARRASAQALSDVTMGVAGASAGALSGVVLDGFGYPILALCAAVATVPVVALALRART</sequence>
<comment type="caution">
    <text evidence="7">The sequence shown here is derived from an EMBL/GenBank/DDBJ whole genome shotgun (WGS) entry which is preliminary data.</text>
</comment>
<feature type="transmembrane region" description="Helical" evidence="5">
    <location>
        <begin position="309"/>
        <end position="329"/>
    </location>
</feature>
<dbReference type="GO" id="GO:0022857">
    <property type="term" value="F:transmembrane transporter activity"/>
    <property type="evidence" value="ECO:0007669"/>
    <property type="project" value="InterPro"/>
</dbReference>
<gene>
    <name evidence="7" type="primary">ydeG</name>
    <name evidence="7" type="ORF">Afil01_38730</name>
</gene>
<keyword evidence="2 5" id="KW-0812">Transmembrane</keyword>
<dbReference type="RefSeq" id="WP_285664197.1">
    <property type="nucleotide sequence ID" value="NZ_BSTX01000002.1"/>
</dbReference>
<evidence type="ECO:0000259" key="6">
    <source>
        <dbReference type="PROSITE" id="PS50850"/>
    </source>
</evidence>
<dbReference type="Proteomes" id="UP001165079">
    <property type="component" value="Unassembled WGS sequence"/>
</dbReference>
<dbReference type="InterPro" id="IPR020846">
    <property type="entry name" value="MFS_dom"/>
</dbReference>
<protein>
    <submittedName>
        <fullName evidence="7">MFS-type transporter YdeG</fullName>
    </submittedName>
</protein>
<evidence type="ECO:0000256" key="2">
    <source>
        <dbReference type="ARBA" id="ARBA00022692"/>
    </source>
</evidence>
<feature type="transmembrane region" description="Helical" evidence="5">
    <location>
        <begin position="143"/>
        <end position="162"/>
    </location>
</feature>
<feature type="transmembrane region" description="Helical" evidence="5">
    <location>
        <begin position="109"/>
        <end position="131"/>
    </location>
</feature>
<feature type="transmembrane region" description="Helical" evidence="5">
    <location>
        <begin position="52"/>
        <end position="72"/>
    </location>
</feature>
<dbReference type="InterPro" id="IPR005829">
    <property type="entry name" value="Sugar_transporter_CS"/>
</dbReference>
<evidence type="ECO:0000256" key="1">
    <source>
        <dbReference type="ARBA" id="ARBA00004651"/>
    </source>
</evidence>
<dbReference type="PANTHER" id="PTHR23534">
    <property type="entry name" value="MFS PERMEASE"/>
    <property type="match status" value="1"/>
</dbReference>
<keyword evidence="8" id="KW-1185">Reference proteome</keyword>
<dbReference type="Gene3D" id="1.20.1250.20">
    <property type="entry name" value="MFS general substrate transporter like domains"/>
    <property type="match status" value="1"/>
</dbReference>
<dbReference type="SUPFAM" id="SSF103473">
    <property type="entry name" value="MFS general substrate transporter"/>
    <property type="match status" value="1"/>
</dbReference>
<dbReference type="GO" id="GO:0005886">
    <property type="term" value="C:plasma membrane"/>
    <property type="evidence" value="ECO:0007669"/>
    <property type="project" value="UniProtKB-SubCell"/>
</dbReference>
<organism evidence="7 8">
    <name type="scientific">Actinorhabdospora filicis</name>
    <dbReference type="NCBI Taxonomy" id="1785913"/>
    <lineage>
        <taxon>Bacteria</taxon>
        <taxon>Bacillati</taxon>
        <taxon>Actinomycetota</taxon>
        <taxon>Actinomycetes</taxon>
        <taxon>Micromonosporales</taxon>
        <taxon>Micromonosporaceae</taxon>
        <taxon>Actinorhabdospora</taxon>
    </lineage>
</organism>
<feature type="transmembrane region" description="Helical" evidence="5">
    <location>
        <begin position="237"/>
        <end position="258"/>
    </location>
</feature>
<feature type="transmembrane region" description="Helical" evidence="5">
    <location>
        <begin position="278"/>
        <end position="302"/>
    </location>
</feature>
<evidence type="ECO:0000313" key="7">
    <source>
        <dbReference type="EMBL" id="GLZ79066.1"/>
    </source>
</evidence>
<dbReference type="PANTHER" id="PTHR23534:SF1">
    <property type="entry name" value="MAJOR FACILITATOR SUPERFAMILY PROTEIN"/>
    <property type="match status" value="1"/>
</dbReference>
<dbReference type="PROSITE" id="PS50850">
    <property type="entry name" value="MFS"/>
    <property type="match status" value="1"/>
</dbReference>
<dbReference type="PROSITE" id="PS00216">
    <property type="entry name" value="SUGAR_TRANSPORT_1"/>
    <property type="match status" value="1"/>
</dbReference>
<feature type="domain" description="Major facilitator superfamily (MFS) profile" evidence="6">
    <location>
        <begin position="17"/>
        <end position="421"/>
    </location>
</feature>
<evidence type="ECO:0000256" key="5">
    <source>
        <dbReference type="SAM" id="Phobius"/>
    </source>
</evidence>
<feature type="transmembrane region" description="Helical" evidence="5">
    <location>
        <begin position="335"/>
        <end position="358"/>
    </location>
</feature>
<evidence type="ECO:0000256" key="3">
    <source>
        <dbReference type="ARBA" id="ARBA00022989"/>
    </source>
</evidence>
<reference evidence="7" key="1">
    <citation type="submission" date="2023-03" db="EMBL/GenBank/DDBJ databases">
        <title>Actinorhabdospora filicis NBRC 111898.</title>
        <authorList>
            <person name="Ichikawa N."/>
            <person name="Sato H."/>
            <person name="Tonouchi N."/>
        </authorList>
    </citation>
    <scope>NUCLEOTIDE SEQUENCE</scope>
    <source>
        <strain evidence="7">NBRC 111898</strain>
    </source>
</reference>
<feature type="transmembrane region" description="Helical" evidence="5">
    <location>
        <begin position="370"/>
        <end position="392"/>
    </location>
</feature>
<feature type="transmembrane region" description="Helical" evidence="5">
    <location>
        <begin position="84"/>
        <end position="103"/>
    </location>
</feature>
<keyword evidence="4 5" id="KW-0472">Membrane</keyword>
<feature type="transmembrane region" description="Helical" evidence="5">
    <location>
        <begin position="21"/>
        <end position="46"/>
    </location>
</feature>
<proteinExistence type="predicted"/>
<dbReference type="InterPro" id="IPR036259">
    <property type="entry name" value="MFS_trans_sf"/>
</dbReference>
<accession>A0A9W6SNB1</accession>
<dbReference type="AlphaFoldDB" id="A0A9W6SNB1"/>
<dbReference type="EMBL" id="BSTX01000002">
    <property type="protein sequence ID" value="GLZ79066.1"/>
    <property type="molecule type" value="Genomic_DNA"/>
</dbReference>
<feature type="transmembrane region" description="Helical" evidence="5">
    <location>
        <begin position="182"/>
        <end position="200"/>
    </location>
</feature>
<dbReference type="Pfam" id="PF07690">
    <property type="entry name" value="MFS_1"/>
    <property type="match status" value="2"/>
</dbReference>
<keyword evidence="3 5" id="KW-1133">Transmembrane helix</keyword>
<dbReference type="InterPro" id="IPR011701">
    <property type="entry name" value="MFS"/>
</dbReference>
<comment type="subcellular location">
    <subcellularLocation>
        <location evidence="1">Cell membrane</location>
        <topology evidence="1">Multi-pass membrane protein</topology>
    </subcellularLocation>
</comment>
<name>A0A9W6SNB1_9ACTN</name>